<keyword evidence="3" id="KW-0645">Protease</keyword>
<dbReference type="OrthoDB" id="1911361at2"/>
<gene>
    <name evidence="3" type="ORF">GBZ86_08445</name>
</gene>
<accession>A0A6I1MJT0</accession>
<dbReference type="GO" id="GO:0008237">
    <property type="term" value="F:metallopeptidase activity"/>
    <property type="evidence" value="ECO:0007669"/>
    <property type="project" value="UniProtKB-KW"/>
</dbReference>
<evidence type="ECO:0000313" key="3">
    <source>
        <dbReference type="EMBL" id="MPQ43786.1"/>
    </source>
</evidence>
<dbReference type="Pfam" id="PF02517">
    <property type="entry name" value="Rce1-like"/>
    <property type="match status" value="1"/>
</dbReference>
<feature type="domain" description="CAAX prenyl protease 2/Lysostaphin resistance protein A-like" evidence="2">
    <location>
        <begin position="115"/>
        <end position="204"/>
    </location>
</feature>
<evidence type="ECO:0000256" key="1">
    <source>
        <dbReference type="SAM" id="Phobius"/>
    </source>
</evidence>
<dbReference type="GO" id="GO:0006508">
    <property type="term" value="P:proteolysis"/>
    <property type="evidence" value="ECO:0007669"/>
    <property type="project" value="UniProtKB-KW"/>
</dbReference>
<feature type="transmembrane region" description="Helical" evidence="1">
    <location>
        <begin position="39"/>
        <end position="58"/>
    </location>
</feature>
<comment type="caution">
    <text evidence="3">The sequence shown here is derived from an EMBL/GenBank/DDBJ whole genome shotgun (WGS) entry which is preliminary data.</text>
</comment>
<dbReference type="RefSeq" id="WP_152889613.1">
    <property type="nucleotide sequence ID" value="NZ_WHJC01000105.1"/>
</dbReference>
<keyword evidence="4" id="KW-1185">Reference proteome</keyword>
<proteinExistence type="predicted"/>
<protein>
    <submittedName>
        <fullName evidence="3">CPBP family intramembrane metalloprotease</fullName>
    </submittedName>
</protein>
<dbReference type="AlphaFoldDB" id="A0A6I1MJT0"/>
<organism evidence="3 4">
    <name type="scientific">Clostridium tarantellae</name>
    <dbReference type="NCBI Taxonomy" id="39493"/>
    <lineage>
        <taxon>Bacteria</taxon>
        <taxon>Bacillati</taxon>
        <taxon>Bacillota</taxon>
        <taxon>Clostridia</taxon>
        <taxon>Eubacteriales</taxon>
        <taxon>Clostridiaceae</taxon>
        <taxon>Clostridium</taxon>
    </lineage>
</organism>
<sequence length="210" mass="23953">MDIHIQCLSIIVLLATFSPTILAQLGMWIGKDSYDMNKIFKLLSGVFLFLLALVFVVTPNDFNMLLPKENYWYGVAILAVPFTIFTEIALAYMVNFPNRKVKGLKINFMIKNASFKIVMFTVIIAISEEFIYRQLWFSILLNTFSFNIVTILLITSIVYALNHISLGKVIFIQKIFSGLIYGCLFYFSGYSVIIPVITHCLQNISIVSKD</sequence>
<keyword evidence="1" id="KW-1133">Transmembrane helix</keyword>
<reference evidence="3 4" key="1">
    <citation type="submission" date="2019-10" db="EMBL/GenBank/DDBJ databases">
        <title>The Genome Sequence of Clostridium tarantellae Isolated from Fish Brain.</title>
        <authorList>
            <person name="Bano L."/>
            <person name="Kiel M."/>
            <person name="Sales G."/>
            <person name="Doxey A.C."/>
            <person name="Mansfield M.J."/>
            <person name="Schiavone M."/>
            <person name="Rossetto O."/>
            <person name="Pirazzini M."/>
            <person name="Dobrindt U."/>
            <person name="Montecucco C."/>
        </authorList>
    </citation>
    <scope>NUCLEOTIDE SEQUENCE [LARGE SCALE GENOMIC DNA]</scope>
    <source>
        <strain evidence="3 4">DSM 3997</strain>
    </source>
</reference>
<keyword evidence="1" id="KW-0472">Membrane</keyword>
<dbReference type="GO" id="GO:0080120">
    <property type="term" value="P:CAAX-box protein maturation"/>
    <property type="evidence" value="ECO:0007669"/>
    <property type="project" value="UniProtKB-ARBA"/>
</dbReference>
<evidence type="ECO:0000259" key="2">
    <source>
        <dbReference type="Pfam" id="PF02517"/>
    </source>
</evidence>
<name>A0A6I1MJT0_9CLOT</name>
<feature type="transmembrane region" description="Helical" evidence="1">
    <location>
        <begin position="113"/>
        <end position="132"/>
    </location>
</feature>
<keyword evidence="3" id="KW-0378">Hydrolase</keyword>
<dbReference type="GO" id="GO:0004175">
    <property type="term" value="F:endopeptidase activity"/>
    <property type="evidence" value="ECO:0007669"/>
    <property type="project" value="UniProtKB-ARBA"/>
</dbReference>
<feature type="transmembrane region" description="Helical" evidence="1">
    <location>
        <begin position="70"/>
        <end position="93"/>
    </location>
</feature>
<feature type="transmembrane region" description="Helical" evidence="1">
    <location>
        <begin position="139"/>
        <end position="159"/>
    </location>
</feature>
<dbReference type="EMBL" id="WHJC01000105">
    <property type="protein sequence ID" value="MPQ43786.1"/>
    <property type="molecule type" value="Genomic_DNA"/>
</dbReference>
<dbReference type="InterPro" id="IPR003675">
    <property type="entry name" value="Rce1/LyrA-like_dom"/>
</dbReference>
<feature type="transmembrane region" description="Helical" evidence="1">
    <location>
        <begin position="179"/>
        <end position="201"/>
    </location>
</feature>
<dbReference type="Proteomes" id="UP000430345">
    <property type="component" value="Unassembled WGS sequence"/>
</dbReference>
<keyword evidence="3" id="KW-0482">Metalloprotease</keyword>
<evidence type="ECO:0000313" key="4">
    <source>
        <dbReference type="Proteomes" id="UP000430345"/>
    </source>
</evidence>
<keyword evidence="1" id="KW-0812">Transmembrane</keyword>